<dbReference type="InterPro" id="IPR018497">
    <property type="entry name" value="Peptidase_M13_C"/>
</dbReference>
<comment type="caution">
    <text evidence="2">The sequence shown here is derived from an EMBL/GenBank/DDBJ whole genome shotgun (WGS) entry which is preliminary data.</text>
</comment>
<dbReference type="EMBL" id="JABSTR010000002">
    <property type="protein sequence ID" value="KAH9363762.1"/>
    <property type="molecule type" value="Genomic_DNA"/>
</dbReference>
<accession>A0A9J6FL20</accession>
<evidence type="ECO:0000313" key="3">
    <source>
        <dbReference type="Proteomes" id="UP000821853"/>
    </source>
</evidence>
<dbReference type="Pfam" id="PF01431">
    <property type="entry name" value="Peptidase_M13"/>
    <property type="match status" value="1"/>
</dbReference>
<sequence>MRLECLARQYSELPDQYREPSSLTLSEDFADNSGLEHTFAAYRREVPDGTAASGIRGLSNDQLFFLASCHKWCSAIGQISSPTYSPKNKRCNVPLMNNAHFANTFGCRPGSGMNPIRKCTFQ</sequence>
<dbReference type="OrthoDB" id="6487252at2759"/>
<dbReference type="GO" id="GO:0004222">
    <property type="term" value="F:metalloendopeptidase activity"/>
    <property type="evidence" value="ECO:0007669"/>
    <property type="project" value="InterPro"/>
</dbReference>
<proteinExistence type="predicted"/>
<name>A0A9J6FL20_HAELO</name>
<reference evidence="2 3" key="1">
    <citation type="journal article" date="2020" name="Cell">
        <title>Large-Scale Comparative Analyses of Tick Genomes Elucidate Their Genetic Diversity and Vector Capacities.</title>
        <authorList>
            <consortium name="Tick Genome and Microbiome Consortium (TIGMIC)"/>
            <person name="Jia N."/>
            <person name="Wang J."/>
            <person name="Shi W."/>
            <person name="Du L."/>
            <person name="Sun Y."/>
            <person name="Zhan W."/>
            <person name="Jiang J.F."/>
            <person name="Wang Q."/>
            <person name="Zhang B."/>
            <person name="Ji P."/>
            <person name="Bell-Sakyi L."/>
            <person name="Cui X.M."/>
            <person name="Yuan T.T."/>
            <person name="Jiang B.G."/>
            <person name="Yang W.F."/>
            <person name="Lam T.T."/>
            <person name="Chang Q.C."/>
            <person name="Ding S.J."/>
            <person name="Wang X.J."/>
            <person name="Zhu J.G."/>
            <person name="Ruan X.D."/>
            <person name="Zhao L."/>
            <person name="Wei J.T."/>
            <person name="Ye R.Z."/>
            <person name="Que T.C."/>
            <person name="Du C.H."/>
            <person name="Zhou Y.H."/>
            <person name="Cheng J.X."/>
            <person name="Dai P.F."/>
            <person name="Guo W.B."/>
            <person name="Han X.H."/>
            <person name="Huang E.J."/>
            <person name="Li L.F."/>
            <person name="Wei W."/>
            <person name="Gao Y.C."/>
            <person name="Liu J.Z."/>
            <person name="Shao H.Z."/>
            <person name="Wang X."/>
            <person name="Wang C.C."/>
            <person name="Yang T.C."/>
            <person name="Huo Q.B."/>
            <person name="Li W."/>
            <person name="Chen H.Y."/>
            <person name="Chen S.E."/>
            <person name="Zhou L.G."/>
            <person name="Ni X.B."/>
            <person name="Tian J.H."/>
            <person name="Sheng Y."/>
            <person name="Liu T."/>
            <person name="Pan Y.S."/>
            <person name="Xia L.Y."/>
            <person name="Li J."/>
            <person name="Zhao F."/>
            <person name="Cao W.C."/>
        </authorList>
    </citation>
    <scope>NUCLEOTIDE SEQUENCE [LARGE SCALE GENOMIC DNA]</scope>
    <source>
        <strain evidence="2">HaeL-2018</strain>
    </source>
</reference>
<dbReference type="VEuPathDB" id="VectorBase:HLOH_040960"/>
<dbReference type="InterPro" id="IPR000718">
    <property type="entry name" value="Peptidase_M13"/>
</dbReference>
<feature type="domain" description="Peptidase M13 C-terminal" evidence="1">
    <location>
        <begin position="3"/>
        <end position="120"/>
    </location>
</feature>
<dbReference type="InterPro" id="IPR024079">
    <property type="entry name" value="MetalloPept_cat_dom_sf"/>
</dbReference>
<dbReference type="AlphaFoldDB" id="A0A9J6FL20"/>
<organism evidence="2 3">
    <name type="scientific">Haemaphysalis longicornis</name>
    <name type="common">Bush tick</name>
    <dbReference type="NCBI Taxonomy" id="44386"/>
    <lineage>
        <taxon>Eukaryota</taxon>
        <taxon>Metazoa</taxon>
        <taxon>Ecdysozoa</taxon>
        <taxon>Arthropoda</taxon>
        <taxon>Chelicerata</taxon>
        <taxon>Arachnida</taxon>
        <taxon>Acari</taxon>
        <taxon>Parasitiformes</taxon>
        <taxon>Ixodida</taxon>
        <taxon>Ixodoidea</taxon>
        <taxon>Ixodidae</taxon>
        <taxon>Haemaphysalinae</taxon>
        <taxon>Haemaphysalis</taxon>
    </lineage>
</organism>
<dbReference type="Gene3D" id="3.40.390.10">
    <property type="entry name" value="Collagenase (Catalytic Domain)"/>
    <property type="match status" value="1"/>
</dbReference>
<gene>
    <name evidence="2" type="ORF">HPB48_020106</name>
</gene>
<dbReference type="PANTHER" id="PTHR11733">
    <property type="entry name" value="ZINC METALLOPROTEASE FAMILY M13 NEPRILYSIN-RELATED"/>
    <property type="match status" value="1"/>
</dbReference>
<dbReference type="GO" id="GO:0005886">
    <property type="term" value="C:plasma membrane"/>
    <property type="evidence" value="ECO:0007669"/>
    <property type="project" value="TreeGrafter"/>
</dbReference>
<dbReference type="PROSITE" id="PS51885">
    <property type="entry name" value="NEPRILYSIN"/>
    <property type="match status" value="1"/>
</dbReference>
<evidence type="ECO:0000313" key="2">
    <source>
        <dbReference type="EMBL" id="KAH9363762.1"/>
    </source>
</evidence>
<protein>
    <recommendedName>
        <fullName evidence="1">Peptidase M13 C-terminal domain-containing protein</fullName>
    </recommendedName>
</protein>
<dbReference type="Proteomes" id="UP000821853">
    <property type="component" value="Chromosome 10"/>
</dbReference>
<dbReference type="GO" id="GO:0016485">
    <property type="term" value="P:protein processing"/>
    <property type="evidence" value="ECO:0007669"/>
    <property type="project" value="TreeGrafter"/>
</dbReference>
<dbReference type="PANTHER" id="PTHR11733:SF241">
    <property type="entry name" value="GH26575P-RELATED"/>
    <property type="match status" value="1"/>
</dbReference>
<keyword evidence="3" id="KW-1185">Reference proteome</keyword>
<evidence type="ECO:0000259" key="1">
    <source>
        <dbReference type="Pfam" id="PF01431"/>
    </source>
</evidence>
<dbReference type="SUPFAM" id="SSF55486">
    <property type="entry name" value="Metalloproteases ('zincins'), catalytic domain"/>
    <property type="match status" value="1"/>
</dbReference>